<keyword evidence="1" id="KW-0472">Membrane</keyword>
<organism evidence="2 3">
    <name type="scientific">Paracoccus caeni</name>
    <dbReference type="NCBI Taxonomy" id="657651"/>
    <lineage>
        <taxon>Bacteria</taxon>
        <taxon>Pseudomonadati</taxon>
        <taxon>Pseudomonadota</taxon>
        <taxon>Alphaproteobacteria</taxon>
        <taxon>Rhodobacterales</taxon>
        <taxon>Paracoccaceae</taxon>
        <taxon>Paracoccus</taxon>
    </lineage>
</organism>
<dbReference type="RefSeq" id="WP_200686138.1">
    <property type="nucleotide sequence ID" value="NZ_JAEPRQ010000003.1"/>
</dbReference>
<accession>A0A934VUZ2</accession>
<evidence type="ECO:0000256" key="1">
    <source>
        <dbReference type="SAM" id="Phobius"/>
    </source>
</evidence>
<dbReference type="EMBL" id="JAEPRQ010000003">
    <property type="protein sequence ID" value="MBK4216346.1"/>
    <property type="molecule type" value="Genomic_DNA"/>
</dbReference>
<keyword evidence="1" id="KW-1133">Transmembrane helix</keyword>
<proteinExistence type="predicted"/>
<name>A0A934VUZ2_9RHOB</name>
<protein>
    <submittedName>
        <fullName evidence="2">Uncharacterized protein</fullName>
    </submittedName>
</protein>
<dbReference type="Proteomes" id="UP000640485">
    <property type="component" value="Unassembled WGS sequence"/>
</dbReference>
<gene>
    <name evidence="2" type="ORF">JJJ17_10460</name>
</gene>
<dbReference type="AlphaFoldDB" id="A0A934VUZ2"/>
<comment type="caution">
    <text evidence="2">The sequence shown here is derived from an EMBL/GenBank/DDBJ whole genome shotgun (WGS) entry which is preliminary data.</text>
</comment>
<reference evidence="2" key="1">
    <citation type="submission" date="2021-01" db="EMBL/GenBank/DDBJ databases">
        <title>Paracoccus amoyensis sp. nov., isolated from the surface seawater along the coast of Xiamen Island, China.</title>
        <authorList>
            <person name="Lyu L."/>
        </authorList>
    </citation>
    <scope>NUCLEOTIDE SEQUENCE</scope>
    <source>
        <strain evidence="2">MJ17</strain>
    </source>
</reference>
<feature type="transmembrane region" description="Helical" evidence="1">
    <location>
        <begin position="94"/>
        <end position="114"/>
    </location>
</feature>
<keyword evidence="3" id="KW-1185">Reference proteome</keyword>
<keyword evidence="1" id="KW-0812">Transmembrane</keyword>
<evidence type="ECO:0000313" key="2">
    <source>
        <dbReference type="EMBL" id="MBK4216346.1"/>
    </source>
</evidence>
<feature type="transmembrane region" description="Helical" evidence="1">
    <location>
        <begin position="54"/>
        <end position="73"/>
    </location>
</feature>
<feature type="transmembrane region" description="Helical" evidence="1">
    <location>
        <begin position="15"/>
        <end position="48"/>
    </location>
</feature>
<evidence type="ECO:0000313" key="3">
    <source>
        <dbReference type="Proteomes" id="UP000640485"/>
    </source>
</evidence>
<sequence length="119" mass="12675">MSNFPKLDTRAKLIFLAVGLGFGGIVAALMQIPVVGIALIVLVAILILGLWFDVSILADVAAVILLGLWRLIAAIGHSIAGHDRRKELPMSGRVSFGIGFFAGLALVLWIFRYFSGNAA</sequence>